<reference evidence="3 4" key="1">
    <citation type="submission" date="2020-04" db="EMBL/GenBank/DDBJ databases">
        <authorList>
            <person name="Yoon J."/>
        </authorList>
    </citation>
    <scope>NUCLEOTIDE SEQUENCE [LARGE SCALE GENOMIC DNA]</scope>
    <source>
        <strain evidence="3 4">KMU-115</strain>
    </source>
</reference>
<keyword evidence="1" id="KW-1133">Transmembrane helix</keyword>
<name>A0A7X6GVJ7_9RHOB</name>
<evidence type="ECO:0000259" key="2">
    <source>
        <dbReference type="Pfam" id="PF07811"/>
    </source>
</evidence>
<dbReference type="EMBL" id="JAAZQQ010000001">
    <property type="protein sequence ID" value="NKX43191.1"/>
    <property type="molecule type" value="Genomic_DNA"/>
</dbReference>
<dbReference type="Proteomes" id="UP000526408">
    <property type="component" value="Unassembled WGS sequence"/>
</dbReference>
<keyword evidence="1" id="KW-0812">Transmembrane</keyword>
<dbReference type="InterPro" id="IPR012495">
    <property type="entry name" value="TadE-like_dom"/>
</dbReference>
<evidence type="ECO:0000313" key="4">
    <source>
        <dbReference type="Proteomes" id="UP000526408"/>
    </source>
</evidence>
<proteinExistence type="predicted"/>
<keyword evidence="1" id="KW-0472">Membrane</keyword>
<accession>A0A7X6GVJ7</accession>
<gene>
    <name evidence="3" type="ORF">HCU73_01190</name>
</gene>
<feature type="domain" description="TadE-like" evidence="2">
    <location>
        <begin position="19"/>
        <end position="61"/>
    </location>
</feature>
<evidence type="ECO:0000313" key="3">
    <source>
        <dbReference type="EMBL" id="NKX43191.1"/>
    </source>
</evidence>
<dbReference type="RefSeq" id="WP_168621578.1">
    <property type="nucleotide sequence ID" value="NZ_JAAZQQ010000001.1"/>
</dbReference>
<dbReference type="AlphaFoldDB" id="A0A7X6GVJ7"/>
<keyword evidence="4" id="KW-1185">Reference proteome</keyword>
<dbReference type="Pfam" id="PF07811">
    <property type="entry name" value="TadE"/>
    <property type="match status" value="1"/>
</dbReference>
<sequence>MARVSPRAASGSFLRDTGGAVAVEFALVFGCLILLVFGVFEFGRAIYYGNAVEVLGDQAARFSILSDDCALSQDAEAVLRGNGFGVIGQALTIVPASGANGHVLSLDYTFDLIVPIYGDSTVTVSATRDLSGFCTDP</sequence>
<feature type="transmembrane region" description="Helical" evidence="1">
    <location>
        <begin position="20"/>
        <end position="40"/>
    </location>
</feature>
<protein>
    <submittedName>
        <fullName evidence="3">Pilus assembly protein</fullName>
    </submittedName>
</protein>
<organism evidence="3 4">
    <name type="scientific">Roseicyclus persicicus</name>
    <dbReference type="NCBI Taxonomy" id="2650661"/>
    <lineage>
        <taxon>Bacteria</taxon>
        <taxon>Pseudomonadati</taxon>
        <taxon>Pseudomonadota</taxon>
        <taxon>Alphaproteobacteria</taxon>
        <taxon>Rhodobacterales</taxon>
        <taxon>Roseobacteraceae</taxon>
        <taxon>Roseicyclus</taxon>
    </lineage>
</organism>
<comment type="caution">
    <text evidence="3">The sequence shown here is derived from an EMBL/GenBank/DDBJ whole genome shotgun (WGS) entry which is preliminary data.</text>
</comment>
<evidence type="ECO:0000256" key="1">
    <source>
        <dbReference type="SAM" id="Phobius"/>
    </source>
</evidence>